<evidence type="ECO:0000313" key="2">
    <source>
        <dbReference type="Proteomes" id="UP001303473"/>
    </source>
</evidence>
<dbReference type="AlphaFoldDB" id="A0AAN6NCT7"/>
<comment type="caution">
    <text evidence="1">The sequence shown here is derived from an EMBL/GenBank/DDBJ whole genome shotgun (WGS) entry which is preliminary data.</text>
</comment>
<sequence>MIRSVGNRQLNMEQFAWQNQIIGYDTVNQPNADFGVWVQNALALMSDGGQFYLDSKNGKVYYKPLAGENMATAETYLGLLEAIVVVGGTYDNPAHDITFQGITISHSTWLKPVQGYGYVDQQTGGYIGDNTTYPQFEATRPHWMQMPSAVQISAAQRVSFLGNNYTQLGAGGVGIGNDPNAHVSGVGLGASDVTIGSGYFTQVMGNSITAGGIQANAHYPTNSRMINTRINISNNIFFNTSALFSSTVPISASYVQYSNISHNDLFTAPYSGICIGYGWGSNDAGGSPEYQKRGLYNYQPKYTTPTTFQNVNVDANIVHRFGLSHTDLGGIYTLSKSPGSRITSNYVYDSQYYGLYDDEGSNSYVLTNNILETKGPWSAINGQNGGTTGNLTITGNWAPGASGGNYAATDVSQTGTNGMRVAYRAGVEPRLRNGRPVSNDQSLRDGNLDISSGNGQVIVKISNFDDVDFTGVTVSVSGGLTPVGTLPTTVPANSAATAAYRYSGNKPSVSVTVKYTNPRTGKAETLTGSG</sequence>
<protein>
    <submittedName>
        <fullName evidence="1">Uncharacterized protein</fullName>
    </submittedName>
</protein>
<dbReference type="PANTHER" id="PTHR36453">
    <property type="entry name" value="SECRETED PROTEIN-RELATED"/>
    <property type="match status" value="1"/>
</dbReference>
<dbReference type="Proteomes" id="UP001303473">
    <property type="component" value="Unassembled WGS sequence"/>
</dbReference>
<accession>A0AAN6NCT7</accession>
<proteinExistence type="predicted"/>
<reference evidence="2" key="1">
    <citation type="journal article" date="2023" name="Mol. Phylogenet. Evol.">
        <title>Genome-scale phylogeny and comparative genomics of the fungal order Sordariales.</title>
        <authorList>
            <person name="Hensen N."/>
            <person name="Bonometti L."/>
            <person name="Westerberg I."/>
            <person name="Brannstrom I.O."/>
            <person name="Guillou S."/>
            <person name="Cros-Aarteil S."/>
            <person name="Calhoun S."/>
            <person name="Haridas S."/>
            <person name="Kuo A."/>
            <person name="Mondo S."/>
            <person name="Pangilinan J."/>
            <person name="Riley R."/>
            <person name="LaButti K."/>
            <person name="Andreopoulos B."/>
            <person name="Lipzen A."/>
            <person name="Chen C."/>
            <person name="Yan M."/>
            <person name="Daum C."/>
            <person name="Ng V."/>
            <person name="Clum A."/>
            <person name="Steindorff A."/>
            <person name="Ohm R.A."/>
            <person name="Martin F."/>
            <person name="Silar P."/>
            <person name="Natvig D.O."/>
            <person name="Lalanne C."/>
            <person name="Gautier V."/>
            <person name="Ament-Velasquez S.L."/>
            <person name="Kruys A."/>
            <person name="Hutchinson M.I."/>
            <person name="Powell A.J."/>
            <person name="Barry K."/>
            <person name="Miller A.N."/>
            <person name="Grigoriev I.V."/>
            <person name="Debuchy R."/>
            <person name="Gladieux P."/>
            <person name="Hiltunen Thoren M."/>
            <person name="Johannesson H."/>
        </authorList>
    </citation>
    <scope>NUCLEOTIDE SEQUENCE [LARGE SCALE GENOMIC DNA]</scope>
    <source>
        <strain evidence="2">CBS 340.73</strain>
    </source>
</reference>
<organism evidence="1 2">
    <name type="scientific">Diplogelasinospora grovesii</name>
    <dbReference type="NCBI Taxonomy" id="303347"/>
    <lineage>
        <taxon>Eukaryota</taxon>
        <taxon>Fungi</taxon>
        <taxon>Dikarya</taxon>
        <taxon>Ascomycota</taxon>
        <taxon>Pezizomycotina</taxon>
        <taxon>Sordariomycetes</taxon>
        <taxon>Sordariomycetidae</taxon>
        <taxon>Sordariales</taxon>
        <taxon>Diplogelasinosporaceae</taxon>
        <taxon>Diplogelasinospora</taxon>
    </lineage>
</organism>
<gene>
    <name evidence="1" type="ORF">QBC46DRAFT_40050</name>
</gene>
<keyword evidence="2" id="KW-1185">Reference proteome</keyword>
<dbReference type="PANTHER" id="PTHR36453:SF2">
    <property type="entry name" value="APPLE DOMAIN-CONTAINING PROTEIN"/>
    <property type="match status" value="1"/>
</dbReference>
<name>A0AAN6NCT7_9PEZI</name>
<dbReference type="EMBL" id="MU853766">
    <property type="protein sequence ID" value="KAK3943404.1"/>
    <property type="molecule type" value="Genomic_DNA"/>
</dbReference>
<evidence type="ECO:0000313" key="1">
    <source>
        <dbReference type="EMBL" id="KAK3943404.1"/>
    </source>
</evidence>